<feature type="transmembrane region" description="Helical" evidence="6">
    <location>
        <begin position="12"/>
        <end position="32"/>
    </location>
</feature>
<dbReference type="STRING" id="161355.PS9374_01503"/>
<dbReference type="InterPro" id="IPR003660">
    <property type="entry name" value="HAMP_dom"/>
</dbReference>
<keyword evidence="6" id="KW-0472">Membrane</keyword>
<keyword evidence="1 6" id="KW-0812">Transmembrane</keyword>
<reference evidence="9 10" key="1">
    <citation type="journal article" date="2016" name="Genome Announc.">
        <title>Draft Genome Sequence of Planomonospora sphaerica JCM9374, a Rare Actinomycete.</title>
        <authorList>
            <person name="Dohra H."/>
            <person name="Suzuki T."/>
            <person name="Inoue Y."/>
            <person name="Kodani S."/>
        </authorList>
    </citation>
    <scope>NUCLEOTIDE SEQUENCE [LARGE SCALE GENOMIC DNA]</scope>
    <source>
        <strain evidence="9 10">JCM 9374</strain>
    </source>
</reference>
<dbReference type="CDD" id="cd19411">
    <property type="entry name" value="MCP2201-like_sensor"/>
    <property type="match status" value="1"/>
</dbReference>
<evidence type="ECO:0000256" key="2">
    <source>
        <dbReference type="ARBA" id="ARBA00022989"/>
    </source>
</evidence>
<dbReference type="SMART" id="SM00283">
    <property type="entry name" value="MA"/>
    <property type="match status" value="1"/>
</dbReference>
<dbReference type="RefSeq" id="WP_084008108.1">
    <property type="nucleotide sequence ID" value="NZ_BDCX01000003.1"/>
</dbReference>
<dbReference type="PROSITE" id="PS50885">
    <property type="entry name" value="HAMP"/>
    <property type="match status" value="1"/>
</dbReference>
<dbReference type="PANTHER" id="PTHR32089:SF112">
    <property type="entry name" value="LYSOZYME-LIKE PROTEIN-RELATED"/>
    <property type="match status" value="1"/>
</dbReference>
<accession>A0A171BZR2</accession>
<protein>
    <submittedName>
        <fullName evidence="9">Methyl-accepting chemotaxis protein</fullName>
    </submittedName>
</protein>
<evidence type="ECO:0000313" key="10">
    <source>
        <dbReference type="Proteomes" id="UP000077701"/>
    </source>
</evidence>
<evidence type="ECO:0000313" key="9">
    <source>
        <dbReference type="EMBL" id="GAT65859.1"/>
    </source>
</evidence>
<feature type="transmembrane region" description="Helical" evidence="6">
    <location>
        <begin position="193"/>
        <end position="215"/>
    </location>
</feature>
<keyword evidence="2 6" id="KW-1133">Transmembrane helix</keyword>
<proteinExistence type="inferred from homology"/>
<reference evidence="10" key="2">
    <citation type="submission" date="2016-04" db="EMBL/GenBank/DDBJ databases">
        <title>Planomonospora sphaerica JCM9374 whole genome shotgun sequence.</title>
        <authorList>
            <person name="Suzuki T."/>
            <person name="Dohra H."/>
            <person name="Kodani S."/>
        </authorList>
    </citation>
    <scope>NUCLEOTIDE SEQUENCE [LARGE SCALE GENOMIC DNA]</scope>
    <source>
        <strain evidence="10">JCM 9374</strain>
    </source>
</reference>
<dbReference type="SUPFAM" id="SSF58104">
    <property type="entry name" value="Methyl-accepting chemotaxis protein (MCP) signaling domain"/>
    <property type="match status" value="1"/>
</dbReference>
<dbReference type="SMART" id="SM00304">
    <property type="entry name" value="HAMP"/>
    <property type="match status" value="1"/>
</dbReference>
<dbReference type="GO" id="GO:0016020">
    <property type="term" value="C:membrane"/>
    <property type="evidence" value="ECO:0007669"/>
    <property type="project" value="InterPro"/>
</dbReference>
<dbReference type="PANTHER" id="PTHR32089">
    <property type="entry name" value="METHYL-ACCEPTING CHEMOTAXIS PROTEIN MCPB"/>
    <property type="match status" value="1"/>
</dbReference>
<name>A0A171BZR2_9ACTN</name>
<evidence type="ECO:0000256" key="6">
    <source>
        <dbReference type="SAM" id="Phobius"/>
    </source>
</evidence>
<gene>
    <name evidence="9" type="ORF">PS9374_01503</name>
</gene>
<dbReference type="Gene3D" id="1.10.287.950">
    <property type="entry name" value="Methyl-accepting chemotaxis protein"/>
    <property type="match status" value="1"/>
</dbReference>
<dbReference type="InterPro" id="IPR047347">
    <property type="entry name" value="YvaQ-like_sensor"/>
</dbReference>
<evidence type="ECO:0000256" key="5">
    <source>
        <dbReference type="PROSITE-ProRule" id="PRU00284"/>
    </source>
</evidence>
<evidence type="ECO:0000256" key="4">
    <source>
        <dbReference type="ARBA" id="ARBA00029447"/>
    </source>
</evidence>
<dbReference type="PROSITE" id="PS50111">
    <property type="entry name" value="CHEMOTAXIS_TRANSDUC_2"/>
    <property type="match status" value="1"/>
</dbReference>
<feature type="domain" description="HAMP" evidence="8">
    <location>
        <begin position="217"/>
        <end position="269"/>
    </location>
</feature>
<comment type="similarity">
    <text evidence="4">Belongs to the methyl-accepting chemotaxis (MCP) protein family.</text>
</comment>
<evidence type="ECO:0000256" key="1">
    <source>
        <dbReference type="ARBA" id="ARBA00022692"/>
    </source>
</evidence>
<organism evidence="9 10">
    <name type="scientific">Planomonospora sphaerica</name>
    <dbReference type="NCBI Taxonomy" id="161355"/>
    <lineage>
        <taxon>Bacteria</taxon>
        <taxon>Bacillati</taxon>
        <taxon>Actinomycetota</taxon>
        <taxon>Actinomycetes</taxon>
        <taxon>Streptosporangiales</taxon>
        <taxon>Streptosporangiaceae</taxon>
        <taxon>Planomonospora</taxon>
    </lineage>
</organism>
<dbReference type="InterPro" id="IPR004089">
    <property type="entry name" value="MCPsignal_dom"/>
</dbReference>
<dbReference type="Proteomes" id="UP000077701">
    <property type="component" value="Unassembled WGS sequence"/>
</dbReference>
<dbReference type="Pfam" id="PF00672">
    <property type="entry name" value="HAMP"/>
    <property type="match status" value="1"/>
</dbReference>
<dbReference type="AlphaFoldDB" id="A0A171BZR2"/>
<evidence type="ECO:0000259" key="8">
    <source>
        <dbReference type="PROSITE" id="PS50885"/>
    </source>
</evidence>
<feature type="domain" description="Methyl-accepting transducer" evidence="7">
    <location>
        <begin position="274"/>
        <end position="517"/>
    </location>
</feature>
<comment type="caution">
    <text evidence="9">The sequence shown here is derived from an EMBL/GenBank/DDBJ whole genome shotgun (WGS) entry which is preliminary data.</text>
</comment>
<dbReference type="EMBL" id="BDCX01000003">
    <property type="protein sequence ID" value="GAT65859.1"/>
    <property type="molecule type" value="Genomic_DNA"/>
</dbReference>
<dbReference type="Pfam" id="PF12729">
    <property type="entry name" value="4HB_MCP_1"/>
    <property type="match status" value="1"/>
</dbReference>
<dbReference type="CDD" id="cd06225">
    <property type="entry name" value="HAMP"/>
    <property type="match status" value="1"/>
</dbReference>
<dbReference type="GO" id="GO:0007165">
    <property type="term" value="P:signal transduction"/>
    <property type="evidence" value="ECO:0007669"/>
    <property type="project" value="UniProtKB-KW"/>
</dbReference>
<keyword evidence="3 5" id="KW-0807">Transducer</keyword>
<dbReference type="Pfam" id="PF00015">
    <property type="entry name" value="MCPsignal"/>
    <property type="match status" value="1"/>
</dbReference>
<dbReference type="InterPro" id="IPR024478">
    <property type="entry name" value="HlyB_4HB_MCP"/>
</dbReference>
<sequence length="532" mass="56216">MKISNLPISRRLGAGFLVVVLNMVLLTAFGVLQVERINDRLTTINDLNAVKQRYAINFRGSVHDRAISLRDVVLAPTPEQARPEIEQIEKLADKYTESAVKMTAIFADAGRVGAEEKAAHAEIERIERETLPLIDRVVELRMAGDTGQALKVLTEQAKPLFVDWLAAINVLIDLEESMNQAETAHARDTAEGFLTVMLLMCALAIVIAVAVAWWITRGITRPLAEVGTVMAAVADGDLTRRVNVTSGDEVGRMGRSTNAALDRIGDVMTAFAHSAGELAGTSERIGTLSHRIADGAEESSAQTGVVAAAANEVSRNVRTVAAGSQEMGESIRQIAHNATEAAAVAARAVTAVETTTATVSRLGESSRMIGDVVKVITSIAEQTNLLALNATIEAARAGESGKGFAVVAGEVKDLAQETAKATEDISRRVEAIQADTAGAVTAIADVAQVIARINDYQTTIATAVEEQTATTNEMNRGVAEAAAGSGQIAENITGVASITRATSESVGESQRAAQDLSQVSERLRSLVAGFRL</sequence>
<evidence type="ECO:0000256" key="3">
    <source>
        <dbReference type="ARBA" id="ARBA00023224"/>
    </source>
</evidence>
<evidence type="ECO:0000259" key="7">
    <source>
        <dbReference type="PROSITE" id="PS50111"/>
    </source>
</evidence>
<keyword evidence="10" id="KW-1185">Reference proteome</keyword>